<dbReference type="Proteomes" id="UP001059041">
    <property type="component" value="Linkage Group LG18"/>
</dbReference>
<evidence type="ECO:0000313" key="3">
    <source>
        <dbReference type="Proteomes" id="UP001059041"/>
    </source>
</evidence>
<name>A0A9W7TGF4_TRIRA</name>
<dbReference type="EMBL" id="JAFHDT010000018">
    <property type="protein sequence ID" value="KAI7796857.1"/>
    <property type="molecule type" value="Genomic_DNA"/>
</dbReference>
<feature type="transmembrane region" description="Helical" evidence="1">
    <location>
        <begin position="322"/>
        <end position="344"/>
    </location>
</feature>
<evidence type="ECO:0000313" key="2">
    <source>
        <dbReference type="EMBL" id="KAI7796857.1"/>
    </source>
</evidence>
<proteinExistence type="predicted"/>
<evidence type="ECO:0000256" key="1">
    <source>
        <dbReference type="SAM" id="Phobius"/>
    </source>
</evidence>
<protein>
    <submittedName>
        <fullName evidence="2">Uncharacterized protein</fullName>
    </submittedName>
</protein>
<sequence>MFSMLISLVCQKPSIHVFRYLIIRTSADLFNITCRNVTGRVGKESTLNCEVSYPDKTCCMMMFEYMNTPDTTIYREEFRKDPCLQFTSFPCPYTANEVMTTTFKFILQTRCENKTAEFTVNIAEAVKEDDAGGPKGDPTKETPVQTDETWIVVIIAAIICCVVFVVGFLLMKPQCKNTCGFRSHRSWIMGGVSVDLLFLLVLIFKAACEDDDFSNVACYGVTGHQESTLNCTVIYSNRCHAMLYKFINKDKDTTICREKFTSKSDQQHFSCSYTSKEDMTTTFQFFLQADCGTVIKEFTVAGGSSRIKGDPAKETSVLTDKAGVAVVMAGISCFIIFVMGFILIRKHNAKNTCGIQKNCVFVCDDNNFKKHPDRETV</sequence>
<keyword evidence="1" id="KW-0472">Membrane</keyword>
<organism evidence="2 3">
    <name type="scientific">Triplophysa rosa</name>
    <name type="common">Cave loach</name>
    <dbReference type="NCBI Taxonomy" id="992332"/>
    <lineage>
        <taxon>Eukaryota</taxon>
        <taxon>Metazoa</taxon>
        <taxon>Chordata</taxon>
        <taxon>Craniata</taxon>
        <taxon>Vertebrata</taxon>
        <taxon>Euteleostomi</taxon>
        <taxon>Actinopterygii</taxon>
        <taxon>Neopterygii</taxon>
        <taxon>Teleostei</taxon>
        <taxon>Ostariophysi</taxon>
        <taxon>Cypriniformes</taxon>
        <taxon>Nemacheilidae</taxon>
        <taxon>Triplophysa</taxon>
    </lineage>
</organism>
<reference evidence="2" key="1">
    <citation type="submission" date="2021-02" db="EMBL/GenBank/DDBJ databases">
        <title>Comparative genomics reveals that relaxation of natural selection precedes convergent phenotypic evolution of cavefish.</title>
        <authorList>
            <person name="Peng Z."/>
        </authorList>
    </citation>
    <scope>NUCLEOTIDE SEQUENCE</scope>
    <source>
        <tissue evidence="2">Muscle</tissue>
    </source>
</reference>
<dbReference type="AlphaFoldDB" id="A0A9W7TGF4"/>
<accession>A0A9W7TGF4</accession>
<keyword evidence="1" id="KW-0812">Transmembrane</keyword>
<keyword evidence="3" id="KW-1185">Reference proteome</keyword>
<feature type="transmembrane region" description="Helical" evidence="1">
    <location>
        <begin position="187"/>
        <end position="207"/>
    </location>
</feature>
<keyword evidence="1" id="KW-1133">Transmembrane helix</keyword>
<comment type="caution">
    <text evidence="2">The sequence shown here is derived from an EMBL/GenBank/DDBJ whole genome shotgun (WGS) entry which is preliminary data.</text>
</comment>
<feature type="transmembrane region" description="Helical" evidence="1">
    <location>
        <begin position="150"/>
        <end position="171"/>
    </location>
</feature>
<gene>
    <name evidence="2" type="ORF">IRJ41_008017</name>
</gene>